<dbReference type="RefSeq" id="WP_380187709.1">
    <property type="nucleotide sequence ID" value="NZ_JBHTBQ010000014.1"/>
</dbReference>
<proteinExistence type="predicted"/>
<dbReference type="PANTHER" id="PTHR33371">
    <property type="entry name" value="INTERMEMBRANE PHOSPHOLIPID TRANSPORT SYSTEM BINDING PROTEIN MLAD-RELATED"/>
    <property type="match status" value="1"/>
</dbReference>
<dbReference type="EMBL" id="JBHTBQ010000014">
    <property type="protein sequence ID" value="MFC7420077.1"/>
    <property type="molecule type" value="Genomic_DNA"/>
</dbReference>
<keyword evidence="1" id="KW-0812">Transmembrane</keyword>
<evidence type="ECO:0000313" key="4">
    <source>
        <dbReference type="Proteomes" id="UP001596473"/>
    </source>
</evidence>
<organism evidence="3 4">
    <name type="scientific">Iodobacter arcticus</name>
    <dbReference type="NCBI Taxonomy" id="590593"/>
    <lineage>
        <taxon>Bacteria</taxon>
        <taxon>Pseudomonadati</taxon>
        <taxon>Pseudomonadota</taxon>
        <taxon>Betaproteobacteria</taxon>
        <taxon>Neisseriales</taxon>
        <taxon>Chitinibacteraceae</taxon>
        <taxon>Iodobacter</taxon>
    </lineage>
</organism>
<dbReference type="InterPro" id="IPR052336">
    <property type="entry name" value="MlaD_Phospholipid_Transporter"/>
</dbReference>
<reference evidence="4" key="1">
    <citation type="journal article" date="2019" name="Int. J. Syst. Evol. Microbiol.">
        <title>The Global Catalogue of Microorganisms (GCM) 10K type strain sequencing project: providing services to taxonomists for standard genome sequencing and annotation.</title>
        <authorList>
            <consortium name="The Broad Institute Genomics Platform"/>
            <consortium name="The Broad Institute Genome Sequencing Center for Infectious Disease"/>
            <person name="Wu L."/>
            <person name="Ma J."/>
        </authorList>
    </citation>
    <scope>NUCLEOTIDE SEQUENCE [LARGE SCALE GENOMIC DNA]</scope>
    <source>
        <strain evidence="4">CCUG 62945</strain>
    </source>
</reference>
<feature type="transmembrane region" description="Helical" evidence="1">
    <location>
        <begin position="7"/>
        <end position="30"/>
    </location>
</feature>
<gene>
    <name evidence="3" type="ORF">ACFQNF_09280</name>
</gene>
<keyword evidence="4" id="KW-1185">Reference proteome</keyword>
<evidence type="ECO:0000313" key="3">
    <source>
        <dbReference type="EMBL" id="MFC7420077.1"/>
    </source>
</evidence>
<sequence>MSAQKQYFRLGVFVLAAFSICIILAIAFGAGRWTRTTITLESYFNESVQGIDIGSKVKYRGVIVGEVSHIGFTYSRYEQELEPGERQQYVLIEAKLRPELFGGKSMPFPDQSYLSKEIDKGLRVRLNPQGLTGTSYLEIDYQDPGRNPILAIEWQPQNLYIPSTRSTVAQLVNSTQNLALRLQKLDIEGLISNLNKLLSTANTKMDEVPLQALTKKMLVIMEKLEKIPFNELSTEASGLMHEARASNQSIQKLLADPAWASMPGDLAASSKQARALLENPSLAGSLQKMESSLNRLDRLLAQHEGGLDSTLNNMQQISEDLRVISESARANPTGLLLGKPPAPYVLPAANK</sequence>
<evidence type="ECO:0000256" key="1">
    <source>
        <dbReference type="SAM" id="Phobius"/>
    </source>
</evidence>
<name>A0ABW2QWH8_9NEIS</name>
<feature type="domain" description="Mce/MlaD" evidence="2">
    <location>
        <begin position="38"/>
        <end position="141"/>
    </location>
</feature>
<comment type="caution">
    <text evidence="3">The sequence shown here is derived from an EMBL/GenBank/DDBJ whole genome shotgun (WGS) entry which is preliminary data.</text>
</comment>
<evidence type="ECO:0000259" key="2">
    <source>
        <dbReference type="Pfam" id="PF02470"/>
    </source>
</evidence>
<dbReference type="Proteomes" id="UP001596473">
    <property type="component" value="Unassembled WGS sequence"/>
</dbReference>
<accession>A0ABW2QWH8</accession>
<dbReference type="PANTHER" id="PTHR33371:SF4">
    <property type="entry name" value="INTERMEMBRANE PHOSPHOLIPID TRANSPORT SYSTEM BINDING PROTEIN MLAD"/>
    <property type="match status" value="1"/>
</dbReference>
<protein>
    <submittedName>
        <fullName evidence="3">MlaD family protein</fullName>
    </submittedName>
</protein>
<dbReference type="InterPro" id="IPR003399">
    <property type="entry name" value="Mce/MlaD"/>
</dbReference>
<keyword evidence="1" id="KW-1133">Transmembrane helix</keyword>
<keyword evidence="1" id="KW-0472">Membrane</keyword>
<dbReference type="Pfam" id="PF02470">
    <property type="entry name" value="MlaD"/>
    <property type="match status" value="1"/>
</dbReference>